<reference evidence="2 5" key="2">
    <citation type="submission" date="2015-06" db="EMBL/GenBank/DDBJ databases">
        <title>Salimicrobium jeotgali MJ3, isolated from Myulchi jeot, a traditional Korean fermented seafood.</title>
        <authorList>
            <person name="Kim K.H."/>
            <person name="Jeon C.O."/>
            <person name="Jin H.M."/>
        </authorList>
    </citation>
    <scope>NUCLEOTIDE SEQUENCE [LARGE SCALE GENOMIC DNA]</scope>
    <source>
        <strain evidence="2 5">MJ3</strain>
        <plasmid evidence="2">pSJ52</plasmid>
        <plasmid evidence="5">psj52</plasmid>
    </source>
</reference>
<sequence length="251" mass="29393">MRQLFNSKIINGSPDYLIIEEIGELKGTHEFEQLIAETMKFVVNKNIKKVSIVLNNQEALNTSYLEYLEKRGFFQHEIQYFYYRNLEQLHISNELDSISLSSLKWNDEYLFKKIWEQSMVYSLNAPSQTTIERQFEGMKSEIGNNYKGNCLTISKNNIPIGVTIPHIEQGKLDEGRIFYFGLLPEYRGKGLGRLIHKKSLQYLKQLKAGYYIGSTGHKNHIMQNVFKDNNCKFFDERITYQFLGNTADKKK</sequence>
<dbReference type="Proteomes" id="UP000011746">
    <property type="component" value="Unassembled WGS sequence"/>
</dbReference>
<dbReference type="Pfam" id="PF00583">
    <property type="entry name" value="Acetyltransf_1"/>
    <property type="match status" value="1"/>
</dbReference>
<keyword evidence="4" id="KW-1185">Reference proteome</keyword>
<dbReference type="eggNOG" id="COG0456">
    <property type="taxonomic scope" value="Bacteria"/>
</dbReference>
<geneLocation type="plasmid" evidence="5">
    <name>psj52</name>
</geneLocation>
<proteinExistence type="predicted"/>
<gene>
    <name evidence="2" type="ORF">AAV35_013765</name>
    <name evidence="3" type="ORF">MJ3_11780</name>
</gene>
<accession>K2FI90</accession>
<dbReference type="GO" id="GO:0016747">
    <property type="term" value="F:acyltransferase activity, transferring groups other than amino-acyl groups"/>
    <property type="evidence" value="ECO:0007669"/>
    <property type="project" value="InterPro"/>
</dbReference>
<evidence type="ECO:0000259" key="1">
    <source>
        <dbReference type="PROSITE" id="PS51186"/>
    </source>
</evidence>
<dbReference type="InterPro" id="IPR000182">
    <property type="entry name" value="GNAT_dom"/>
</dbReference>
<evidence type="ECO:0000313" key="4">
    <source>
        <dbReference type="Proteomes" id="UP000011746"/>
    </source>
</evidence>
<name>K2FI90_9BACI</name>
<dbReference type="CDD" id="cd04301">
    <property type="entry name" value="NAT_SF"/>
    <property type="match status" value="1"/>
</dbReference>
<geneLocation type="plasmid" evidence="2">
    <name>pSJ52</name>
</geneLocation>
<evidence type="ECO:0000313" key="5">
    <source>
        <dbReference type="Proteomes" id="UP000092654"/>
    </source>
</evidence>
<dbReference type="InterPro" id="IPR016181">
    <property type="entry name" value="Acyl_CoA_acyltransferase"/>
</dbReference>
<dbReference type="Gene3D" id="3.40.630.30">
    <property type="match status" value="1"/>
</dbReference>
<reference evidence="3 4" key="1">
    <citation type="journal article" date="2012" name="J. Bacteriol.">
        <title>Draft Genome Sequence of Salimicrobium sp. Strain MJ3, Isolated from Myulchi-Jeot, Korean Fermented Seafood.</title>
        <authorList>
            <person name="Lee S.H."/>
            <person name="Jung J.Y."/>
            <person name="Jeon C.O."/>
        </authorList>
    </citation>
    <scope>NUCLEOTIDE SEQUENCE [LARGE SCALE GENOMIC DNA]</scope>
    <source>
        <strain evidence="3 4">MJ3</strain>
    </source>
</reference>
<dbReference type="Proteomes" id="UP000092654">
    <property type="component" value="Plasmid pSJ52"/>
</dbReference>
<dbReference type="EMBL" id="AMPQ01000040">
    <property type="protein sequence ID" value="EKE30796.1"/>
    <property type="molecule type" value="Genomic_DNA"/>
</dbReference>
<evidence type="ECO:0000313" key="2">
    <source>
        <dbReference type="EMBL" id="AKG05841.1"/>
    </source>
</evidence>
<organism evidence="3 4">
    <name type="scientific">Salimicrobium jeotgali</name>
    <dbReference type="NCBI Taxonomy" id="1230341"/>
    <lineage>
        <taxon>Bacteria</taxon>
        <taxon>Bacillati</taxon>
        <taxon>Bacillota</taxon>
        <taxon>Bacilli</taxon>
        <taxon>Bacillales</taxon>
        <taxon>Bacillaceae</taxon>
        <taxon>Salimicrobium</taxon>
    </lineage>
</organism>
<dbReference type="EMBL" id="CP011362">
    <property type="protein sequence ID" value="AKG05841.1"/>
    <property type="molecule type" value="Genomic_DNA"/>
</dbReference>
<dbReference type="SUPFAM" id="SSF55729">
    <property type="entry name" value="Acyl-CoA N-acyltransferases (Nat)"/>
    <property type="match status" value="1"/>
</dbReference>
<dbReference type="KEGG" id="sje:AAV35_013765"/>
<keyword evidence="3" id="KW-0808">Transferase</keyword>
<dbReference type="AlphaFoldDB" id="K2FI90"/>
<dbReference type="PROSITE" id="PS51186">
    <property type="entry name" value="GNAT"/>
    <property type="match status" value="1"/>
</dbReference>
<dbReference type="RefSeq" id="WP_008591937.1">
    <property type="nucleotide sequence ID" value="NZ_AMPQ01000040.1"/>
</dbReference>
<feature type="domain" description="N-acetyltransferase" evidence="1">
    <location>
        <begin position="98"/>
        <end position="251"/>
    </location>
</feature>
<protein>
    <submittedName>
        <fullName evidence="3">GNAT family acetyltransferase</fullName>
    </submittedName>
</protein>
<evidence type="ECO:0000313" key="3">
    <source>
        <dbReference type="EMBL" id="EKE30796.1"/>
    </source>
</evidence>
<keyword evidence="2" id="KW-0614">Plasmid</keyword>
<dbReference type="OrthoDB" id="511027at2"/>